<dbReference type="InterPro" id="IPR029058">
    <property type="entry name" value="AB_hydrolase_fold"/>
</dbReference>
<evidence type="ECO:0000313" key="9">
    <source>
        <dbReference type="EMBL" id="CAG1851370.1"/>
    </source>
</evidence>
<gene>
    <name evidence="9" type="ORF">GSMUA_191960.1</name>
</gene>
<dbReference type="OMA" id="KPAWYFV"/>
<evidence type="ECO:0000256" key="7">
    <source>
        <dbReference type="ARBA" id="ARBA00022817"/>
    </source>
</evidence>
<dbReference type="GO" id="GO:0005829">
    <property type="term" value="C:cytosol"/>
    <property type="evidence" value="ECO:0007669"/>
    <property type="project" value="UniProtKB-SubCell"/>
</dbReference>
<dbReference type="InParanoid" id="A0A804IGL2"/>
<reference evidence="9" key="1">
    <citation type="submission" date="2021-03" db="EMBL/GenBank/DDBJ databases">
        <authorList>
            <consortium name="Genoscope - CEA"/>
            <person name="William W."/>
        </authorList>
    </citation>
    <scope>NUCLEOTIDE SEQUENCE</scope>
    <source>
        <strain evidence="9">Doubled-haploid Pahang</strain>
    </source>
</reference>
<evidence type="ECO:0000256" key="2">
    <source>
        <dbReference type="ARBA" id="ARBA00005212"/>
    </source>
</evidence>
<dbReference type="KEGG" id="mus:103978829"/>
<comment type="pathway">
    <text evidence="2">Porphyrin-containing compound metabolism; chlorophyll degradation.</text>
</comment>
<dbReference type="PANTHER" id="PTHR33428:SF2">
    <property type="entry name" value="CHLOROPHYLLASE-2"/>
    <property type="match status" value="1"/>
</dbReference>
<keyword evidence="11" id="KW-1185">Reference proteome</keyword>
<dbReference type="SMR" id="A0A804IGL2"/>
<dbReference type="PANTHER" id="PTHR33428">
    <property type="entry name" value="CHLOROPHYLLASE-2, CHLOROPLASTIC"/>
    <property type="match status" value="1"/>
</dbReference>
<dbReference type="UniPathway" id="UPA00674"/>
<keyword evidence="7" id="KW-0881">Chlorophyll catabolism</keyword>
<evidence type="ECO:0000256" key="5">
    <source>
        <dbReference type="ARBA" id="ARBA00022490"/>
    </source>
</evidence>
<dbReference type="GO" id="GO:0015996">
    <property type="term" value="P:chlorophyll catabolic process"/>
    <property type="evidence" value="ECO:0000318"/>
    <property type="project" value="GO_Central"/>
</dbReference>
<evidence type="ECO:0000256" key="8">
    <source>
        <dbReference type="ARBA" id="ARBA00053022"/>
    </source>
</evidence>
<evidence type="ECO:0000256" key="6">
    <source>
        <dbReference type="ARBA" id="ARBA00022801"/>
    </source>
</evidence>
<evidence type="ECO:0000256" key="3">
    <source>
        <dbReference type="ARBA" id="ARBA00010701"/>
    </source>
</evidence>
<sequence>MSDARQVFEHGEHNVRLLSLEPKAATGSSPSPPPKPLIVASPTEEGEYPTLVFLHGYLLYNSFYSQLLRHVASHGFIIVAPQLYSVAGPDCGAEIQSAAAVVEWLADGLIHVLPEHVRSDLSKLAIGGHSRGGKVAFALALGHAKTTLEFSALIGVGPVDGMEKGKQTRPPILTYVPHSFDLKMAALVIGSGLGELKKSPLFPACAPKGVNHQDFFDECRPPAYHFVAKEYGHQDMLDDETSGVRGKATYCLCKKGPSRKPMRAFVGGAMVAFMKSYLEGDTQFLTAIVDDPQISPVELSTATSLELGN</sequence>
<evidence type="ECO:0000313" key="10">
    <source>
        <dbReference type="EnsemblPlants" id="Ma03_p26630.1"/>
    </source>
</evidence>
<evidence type="ECO:0000313" key="11">
    <source>
        <dbReference type="Proteomes" id="UP000012960"/>
    </source>
</evidence>
<dbReference type="EC" id="3.1.1.14" evidence="4"/>
<dbReference type="SUPFAM" id="SSF53474">
    <property type="entry name" value="alpha/beta-Hydrolases"/>
    <property type="match status" value="1"/>
</dbReference>
<dbReference type="GO" id="GO:0047746">
    <property type="term" value="F:chlorophyllase activity"/>
    <property type="evidence" value="ECO:0000318"/>
    <property type="project" value="GO_Central"/>
</dbReference>
<evidence type="ECO:0000256" key="4">
    <source>
        <dbReference type="ARBA" id="ARBA00013226"/>
    </source>
</evidence>
<dbReference type="InterPro" id="IPR017395">
    <property type="entry name" value="Chlorophyllase-like"/>
</dbReference>
<comment type="subcellular location">
    <subcellularLocation>
        <location evidence="1">Cytoplasm</location>
        <location evidence="1">Cytosol</location>
    </subcellularLocation>
</comment>
<dbReference type="AlphaFoldDB" id="A0A804IGL2"/>
<dbReference type="OrthoDB" id="2093222at2759"/>
<organism evidence="10 11">
    <name type="scientific">Musa acuminata subsp. malaccensis</name>
    <name type="common">Wild banana</name>
    <name type="synonym">Musa malaccensis</name>
    <dbReference type="NCBI Taxonomy" id="214687"/>
    <lineage>
        <taxon>Eukaryota</taxon>
        <taxon>Viridiplantae</taxon>
        <taxon>Streptophyta</taxon>
        <taxon>Embryophyta</taxon>
        <taxon>Tracheophyta</taxon>
        <taxon>Spermatophyta</taxon>
        <taxon>Magnoliopsida</taxon>
        <taxon>Liliopsida</taxon>
        <taxon>Zingiberales</taxon>
        <taxon>Musaceae</taxon>
        <taxon>Musa</taxon>
    </lineage>
</organism>
<dbReference type="Gene3D" id="3.40.50.1820">
    <property type="entry name" value="alpha/beta hydrolase"/>
    <property type="match status" value="1"/>
</dbReference>
<dbReference type="EMBL" id="HG996468">
    <property type="protein sequence ID" value="CAG1851370.1"/>
    <property type="molecule type" value="Genomic_DNA"/>
</dbReference>
<reference evidence="10" key="2">
    <citation type="submission" date="2021-05" db="UniProtKB">
        <authorList>
            <consortium name="EnsemblPlants"/>
        </authorList>
    </citation>
    <scope>IDENTIFICATION</scope>
    <source>
        <strain evidence="10">subsp. malaccensis</strain>
    </source>
</reference>
<keyword evidence="5" id="KW-0963">Cytoplasm</keyword>
<proteinExistence type="inferred from homology"/>
<keyword evidence="6" id="KW-0378">Hydrolase</keyword>
<dbReference type="EnsemblPlants" id="Ma03_t26630.1">
    <property type="protein sequence ID" value="Ma03_p26630.1"/>
    <property type="gene ID" value="Ma03_g26630"/>
</dbReference>
<comment type="similarity">
    <text evidence="3">Belongs to the AB hydrolase superfamily. Lipase family.</text>
</comment>
<dbReference type="Gramene" id="Ma03_t26630.1">
    <property type="protein sequence ID" value="Ma03_p26630.1"/>
    <property type="gene ID" value="Ma03_g26630"/>
</dbReference>
<dbReference type="Pfam" id="PF07224">
    <property type="entry name" value="Chlorophyllase"/>
    <property type="match status" value="1"/>
</dbReference>
<dbReference type="Proteomes" id="UP000012960">
    <property type="component" value="Unplaced"/>
</dbReference>
<name>A0A804IGL2_MUSAM</name>
<dbReference type="FunCoup" id="A0A804IGL2">
    <property type="interactions" value="12"/>
</dbReference>
<protein>
    <recommendedName>
        <fullName evidence="4">chlorophyllase</fullName>
        <ecNumber evidence="4">3.1.1.14</ecNumber>
    </recommendedName>
</protein>
<accession>A0A804IGL2</accession>
<comment type="catalytic activity">
    <reaction evidence="8">
        <text>a chlorophyll + H2O = a chlorophyllide + phytol + H(+)</text>
        <dbReference type="Rhea" id="RHEA:19605"/>
        <dbReference type="ChEBI" id="CHEBI:15377"/>
        <dbReference type="ChEBI" id="CHEBI:15378"/>
        <dbReference type="ChEBI" id="CHEBI:17327"/>
        <dbReference type="ChEBI" id="CHEBI:139291"/>
        <dbReference type="ChEBI" id="CHEBI:139292"/>
        <dbReference type="EC" id="3.1.1.14"/>
    </reaction>
    <physiologicalReaction direction="left-to-right" evidence="8">
        <dbReference type="Rhea" id="RHEA:19606"/>
    </physiologicalReaction>
</comment>
<evidence type="ECO:0000256" key="1">
    <source>
        <dbReference type="ARBA" id="ARBA00004514"/>
    </source>
</evidence>
<dbReference type="FunFam" id="3.40.50.1820:FF:000159">
    <property type="entry name" value="Chlorophyllase-2, chloroplastic"/>
    <property type="match status" value="1"/>
</dbReference>